<keyword evidence="1" id="KW-0812">Transmembrane</keyword>
<keyword evidence="1" id="KW-1133">Transmembrane helix</keyword>
<keyword evidence="1" id="KW-0472">Membrane</keyword>
<comment type="caution">
    <text evidence="2">The sequence shown here is derived from an EMBL/GenBank/DDBJ whole genome shotgun (WGS) entry which is preliminary data.</text>
</comment>
<evidence type="ECO:0000256" key="1">
    <source>
        <dbReference type="SAM" id="Phobius"/>
    </source>
</evidence>
<feature type="transmembrane region" description="Helical" evidence="1">
    <location>
        <begin position="23"/>
        <end position="44"/>
    </location>
</feature>
<reference evidence="2" key="1">
    <citation type="submission" date="2019-08" db="EMBL/GenBank/DDBJ databases">
        <authorList>
            <person name="Kucharzyk K."/>
            <person name="Murdoch R.W."/>
            <person name="Higgins S."/>
            <person name="Loffler F."/>
        </authorList>
    </citation>
    <scope>NUCLEOTIDE SEQUENCE</scope>
</reference>
<dbReference type="EMBL" id="VSSQ01030238">
    <property type="protein sequence ID" value="MPM80683.1"/>
    <property type="molecule type" value="Genomic_DNA"/>
</dbReference>
<proteinExistence type="predicted"/>
<evidence type="ECO:0000313" key="2">
    <source>
        <dbReference type="EMBL" id="MPM80683.1"/>
    </source>
</evidence>
<feature type="transmembrane region" description="Helical" evidence="1">
    <location>
        <begin position="56"/>
        <end position="76"/>
    </location>
</feature>
<gene>
    <name evidence="2" type="ORF">SDC9_127733</name>
</gene>
<organism evidence="2">
    <name type="scientific">bioreactor metagenome</name>
    <dbReference type="NCBI Taxonomy" id="1076179"/>
    <lineage>
        <taxon>unclassified sequences</taxon>
        <taxon>metagenomes</taxon>
        <taxon>ecological metagenomes</taxon>
    </lineage>
</organism>
<feature type="transmembrane region" description="Helical" evidence="1">
    <location>
        <begin position="82"/>
        <end position="99"/>
    </location>
</feature>
<protein>
    <submittedName>
        <fullName evidence="2">Uncharacterized protein</fullName>
    </submittedName>
</protein>
<accession>A0A645CUW9</accession>
<name>A0A645CUW9_9ZZZZ</name>
<dbReference type="AlphaFoldDB" id="A0A645CUW9"/>
<sequence>MGIVGLALLFSLTVPTLGPRWLLFFLITLAGSGLALPGAYFLNLRFPSTPPADANILIREALWVGLYLDLVIWLQFGKVLNFALGVLLMAGFAVIEFLLRLRERNRFIPGSEE</sequence>